<dbReference type="Proteomes" id="UP000827092">
    <property type="component" value="Unassembled WGS sequence"/>
</dbReference>
<protein>
    <recommendedName>
        <fullName evidence="3">Protein kinase domain-containing protein</fullName>
    </recommendedName>
</protein>
<keyword evidence="2" id="KW-1185">Reference proteome</keyword>
<reference evidence="1 2" key="1">
    <citation type="journal article" date="2022" name="Nat. Ecol. Evol.">
        <title>A masculinizing supergene underlies an exaggerated male reproductive morph in a spider.</title>
        <authorList>
            <person name="Hendrickx F."/>
            <person name="De Corte Z."/>
            <person name="Sonet G."/>
            <person name="Van Belleghem S.M."/>
            <person name="Kostlbacher S."/>
            <person name="Vangestel C."/>
        </authorList>
    </citation>
    <scope>NUCLEOTIDE SEQUENCE [LARGE SCALE GENOMIC DNA]</scope>
    <source>
        <strain evidence="1">W744_W776</strain>
    </source>
</reference>
<evidence type="ECO:0000313" key="2">
    <source>
        <dbReference type="Proteomes" id="UP000827092"/>
    </source>
</evidence>
<gene>
    <name evidence="1" type="ORF">JTE90_015536</name>
</gene>
<accession>A0AAV6TP24</accession>
<comment type="caution">
    <text evidence="1">The sequence shown here is derived from an EMBL/GenBank/DDBJ whole genome shotgun (WGS) entry which is preliminary data.</text>
</comment>
<sequence length="83" mass="9506">MVGELLIVKIGDYGLADKCTEPITAWFPGTPRFLFAGCQHPCLGIHPPVRHMELRRCAVGNLYVWRQPWQKLQDHEVSPSTEY</sequence>
<evidence type="ECO:0008006" key="3">
    <source>
        <dbReference type="Google" id="ProtNLM"/>
    </source>
</evidence>
<evidence type="ECO:0000313" key="1">
    <source>
        <dbReference type="EMBL" id="KAG8173403.1"/>
    </source>
</evidence>
<organism evidence="1 2">
    <name type="scientific">Oedothorax gibbosus</name>
    <dbReference type="NCBI Taxonomy" id="931172"/>
    <lineage>
        <taxon>Eukaryota</taxon>
        <taxon>Metazoa</taxon>
        <taxon>Ecdysozoa</taxon>
        <taxon>Arthropoda</taxon>
        <taxon>Chelicerata</taxon>
        <taxon>Arachnida</taxon>
        <taxon>Araneae</taxon>
        <taxon>Araneomorphae</taxon>
        <taxon>Entelegynae</taxon>
        <taxon>Araneoidea</taxon>
        <taxon>Linyphiidae</taxon>
        <taxon>Erigoninae</taxon>
        <taxon>Oedothorax</taxon>
    </lineage>
</organism>
<dbReference type="EMBL" id="JAFNEN010001799">
    <property type="protein sequence ID" value="KAG8173403.1"/>
    <property type="molecule type" value="Genomic_DNA"/>
</dbReference>
<proteinExistence type="predicted"/>
<name>A0AAV6TP24_9ARAC</name>
<dbReference type="AlphaFoldDB" id="A0AAV6TP24"/>